<feature type="compositionally biased region" description="Basic and acidic residues" evidence="1">
    <location>
        <begin position="96"/>
        <end position="109"/>
    </location>
</feature>
<dbReference type="Proteomes" id="UP000005446">
    <property type="component" value="Unassembled WGS sequence"/>
</dbReference>
<reference evidence="2 3" key="1">
    <citation type="journal article" date="2012" name="Eukaryot. Cell">
        <title>Genome sequence of the fungus Glarea lozoyensis: the first genome sequence of a species from the Helotiaceae family.</title>
        <authorList>
            <person name="Youssar L."/>
            <person name="Gruening B.A."/>
            <person name="Erxleben A."/>
            <person name="Guenther S."/>
            <person name="Huettel W."/>
        </authorList>
    </citation>
    <scope>NUCLEOTIDE SEQUENCE [LARGE SCALE GENOMIC DNA]</scope>
    <source>
        <strain evidence="3">ATCC 74030 / MF5533</strain>
    </source>
</reference>
<evidence type="ECO:0000256" key="1">
    <source>
        <dbReference type="SAM" id="MobiDB-lite"/>
    </source>
</evidence>
<evidence type="ECO:0000313" key="2">
    <source>
        <dbReference type="EMBL" id="EHK97408.1"/>
    </source>
</evidence>
<sequence>MVAGSIAQLYMSPHLEVMQKIWKEKSTTEESKGLDWVRIVRDYAKSLAYERIPNQDGIPVNVFYNGENPVISPSCQKFGGLYGKRQTNDPQPDANKPPDEDVKMEDDQPHPYNPSNDEKVESPSCEKVYTIYPKDDLPYATIKNFTEELKNKTDPKTLFIGGSEKAEFVFYWTQRLTPEEVQGFKENPIVEDIVSDDYHTDSVVFDLEPSPNSKSGDTVKDKRQIRTTAKRVEPGPESTFLPPTGRLTTENVPIEVMMVCQPPGIPLEEVNNYCYRSERPFSTRIYIVDTGASETSQVNLH</sequence>
<gene>
    <name evidence="2" type="ORF">M7I_6823</name>
</gene>
<feature type="region of interest" description="Disordered" evidence="1">
    <location>
        <begin position="81"/>
        <end position="124"/>
    </location>
</feature>
<dbReference type="EMBL" id="AGUE01000195">
    <property type="protein sequence ID" value="EHK97408.1"/>
    <property type="molecule type" value="Genomic_DNA"/>
</dbReference>
<organism evidence="2 3">
    <name type="scientific">Glarea lozoyensis (strain ATCC 74030 / MF5533)</name>
    <dbReference type="NCBI Taxonomy" id="1104152"/>
    <lineage>
        <taxon>Eukaryota</taxon>
        <taxon>Fungi</taxon>
        <taxon>Dikarya</taxon>
        <taxon>Ascomycota</taxon>
        <taxon>Pezizomycotina</taxon>
        <taxon>Leotiomycetes</taxon>
        <taxon>Helotiales</taxon>
        <taxon>Helotiaceae</taxon>
        <taxon>Glarea</taxon>
    </lineage>
</organism>
<dbReference type="InParanoid" id="H0EVM4"/>
<protein>
    <submittedName>
        <fullName evidence="2">Uncharacterized protein</fullName>
    </submittedName>
</protein>
<accession>H0EVM4</accession>
<name>H0EVM4_GLAL7</name>
<evidence type="ECO:0000313" key="3">
    <source>
        <dbReference type="Proteomes" id="UP000005446"/>
    </source>
</evidence>
<dbReference type="HOGENOM" id="CLU_924533_0_0_1"/>
<keyword evidence="3" id="KW-1185">Reference proteome</keyword>
<dbReference type="AlphaFoldDB" id="H0EVM4"/>
<comment type="caution">
    <text evidence="2">The sequence shown here is derived from an EMBL/GenBank/DDBJ whole genome shotgun (WGS) entry which is preliminary data.</text>
</comment>
<proteinExistence type="predicted"/>